<protein>
    <submittedName>
        <fullName evidence="5">60S ribosomal protein L27A</fullName>
    </submittedName>
</protein>
<sequence length="149" mass="17174">MATKIKKNRKMRGAVSSGKGRVGRHRKHPSGRGKCGGQHHHKNIFSKKYPLYFGKKGMRIFNLNKNKYSSKTLLSNTFSNIIKYKIIQFSSSFSFLLTYISLVHFKKTKILNNLDCCVNNLVIILKRYSRNSITSILKNKNLCFTILTK</sequence>
<evidence type="ECO:0000256" key="2">
    <source>
        <dbReference type="ARBA" id="ARBA00022980"/>
    </source>
</evidence>
<dbReference type="EMBL" id="CP006628">
    <property type="protein sequence ID" value="AIB09822.1"/>
    <property type="molecule type" value="Genomic_DNA"/>
</dbReference>
<evidence type="ECO:0000313" key="6">
    <source>
        <dbReference type="Proteomes" id="UP000243670"/>
    </source>
</evidence>
<comment type="similarity">
    <text evidence="1">Belongs to the universal ribosomal protein uL15 family.</text>
</comment>
<organism evidence="5 6">
    <name type="scientific">Lotharella oceanica</name>
    <dbReference type="NCBI Taxonomy" id="641309"/>
    <lineage>
        <taxon>Eukaryota</taxon>
        <taxon>Sar</taxon>
        <taxon>Rhizaria</taxon>
        <taxon>Cercozoa</taxon>
        <taxon>Chlorarachniophyceae</taxon>
        <taxon>Lotharella</taxon>
    </lineage>
</organism>
<name>A0A060DAV8_9EUKA</name>
<feature type="compositionally biased region" description="Basic residues" evidence="4">
    <location>
        <begin position="1"/>
        <end position="12"/>
    </location>
</feature>
<keyword evidence="5" id="KW-0542">Nucleomorph</keyword>
<evidence type="ECO:0000256" key="4">
    <source>
        <dbReference type="SAM" id="MobiDB-lite"/>
    </source>
</evidence>
<feature type="compositionally biased region" description="Basic residues" evidence="4">
    <location>
        <begin position="21"/>
        <end position="40"/>
    </location>
</feature>
<dbReference type="SUPFAM" id="SSF52080">
    <property type="entry name" value="Ribosomal proteins L15p and L18e"/>
    <property type="match status" value="1"/>
</dbReference>
<evidence type="ECO:0000256" key="1">
    <source>
        <dbReference type="ARBA" id="ARBA00007320"/>
    </source>
</evidence>
<dbReference type="PANTHER" id="PTHR11721:SF3">
    <property type="entry name" value="LARGE RIBOSOMAL SUBUNIT PROTEIN UL15"/>
    <property type="match status" value="1"/>
</dbReference>
<feature type="region of interest" description="Disordered" evidence="4">
    <location>
        <begin position="1"/>
        <end position="40"/>
    </location>
</feature>
<evidence type="ECO:0000313" key="5">
    <source>
        <dbReference type="EMBL" id="AIB09822.1"/>
    </source>
</evidence>
<keyword evidence="3" id="KW-0687">Ribonucleoprotein</keyword>
<dbReference type="InterPro" id="IPR036227">
    <property type="entry name" value="Ribosomal_uL15/eL18_sf"/>
</dbReference>
<reference evidence="5 6" key="1">
    <citation type="journal article" date="2014" name="BMC Genomics">
        <title>Nucleomorph and plastid genome sequences of the chlorarachniophyte Lotharella oceanica: convergent reductive evolution and frequent recombination in nucleomorph-bearing algae.</title>
        <authorList>
            <person name="Tanifuji G."/>
            <person name="Onodera N.T."/>
            <person name="Brown M.W."/>
            <person name="Curtis B.A."/>
            <person name="Roger A.J."/>
            <person name="Ka-Shu Wong G."/>
            <person name="Melkonian M."/>
            <person name="Archibald J.M."/>
        </authorList>
    </citation>
    <scope>NUCLEOTIDE SEQUENCE [LARGE SCALE GENOMIC DNA]</scope>
    <source>
        <strain evidence="5 6">CCMP622</strain>
    </source>
</reference>
<geneLocation type="nucleomorph" evidence="5"/>
<accession>A0A060DAV8</accession>
<proteinExistence type="inferred from homology"/>
<dbReference type="GO" id="GO:0003735">
    <property type="term" value="F:structural constituent of ribosome"/>
    <property type="evidence" value="ECO:0007669"/>
    <property type="project" value="TreeGrafter"/>
</dbReference>
<evidence type="ECO:0000256" key="3">
    <source>
        <dbReference type="ARBA" id="ARBA00023274"/>
    </source>
</evidence>
<dbReference type="GO" id="GO:0022625">
    <property type="term" value="C:cytosolic large ribosomal subunit"/>
    <property type="evidence" value="ECO:0007669"/>
    <property type="project" value="TreeGrafter"/>
</dbReference>
<gene>
    <name evidence="5" type="primary">rpl27a</name>
    <name evidence="5" type="ORF">M951_chr2126</name>
</gene>
<dbReference type="Proteomes" id="UP000243670">
    <property type="component" value="Nucleomorph 2"/>
</dbReference>
<dbReference type="PANTHER" id="PTHR11721">
    <property type="entry name" value="60S RIBOSOMAL PROTEIN L27A"/>
    <property type="match status" value="1"/>
</dbReference>
<dbReference type="AlphaFoldDB" id="A0A060DAV8"/>
<keyword evidence="2 5" id="KW-0689">Ribosomal protein</keyword>